<feature type="transmembrane region" description="Helical" evidence="8">
    <location>
        <begin position="87"/>
        <end position="106"/>
    </location>
</feature>
<feature type="transmembrane region" description="Helical" evidence="8">
    <location>
        <begin position="6"/>
        <end position="27"/>
    </location>
</feature>
<evidence type="ECO:0000256" key="2">
    <source>
        <dbReference type="ARBA" id="ARBA00022692"/>
    </source>
</evidence>
<dbReference type="AlphaFoldDB" id="A0A1R0GZ37"/>
<evidence type="ECO:0000259" key="9">
    <source>
        <dbReference type="PROSITE" id="PS51846"/>
    </source>
</evidence>
<comment type="caution">
    <text evidence="10">The sequence shown here is derived from an EMBL/GenBank/DDBJ whole genome shotgun (WGS) entry which is preliminary data.</text>
</comment>
<dbReference type="InterPro" id="IPR002550">
    <property type="entry name" value="CNNM"/>
</dbReference>
<dbReference type="Proteomes" id="UP000187455">
    <property type="component" value="Unassembled WGS sequence"/>
</dbReference>
<evidence type="ECO:0000256" key="1">
    <source>
        <dbReference type="ARBA" id="ARBA00004141"/>
    </source>
</evidence>
<dbReference type="PANTHER" id="PTHR12064:SF97">
    <property type="entry name" value="METAL TRANSPORTER CNNM-5"/>
    <property type="match status" value="1"/>
</dbReference>
<keyword evidence="4 6" id="KW-1133">Transmembrane helix</keyword>
<dbReference type="FunFam" id="3.10.580.10:FF:000006">
    <property type="entry name" value="DUF21 and CBS domain protein"/>
    <property type="match status" value="1"/>
</dbReference>
<dbReference type="EMBL" id="LSSL01001823">
    <property type="protein sequence ID" value="OLY82174.1"/>
    <property type="molecule type" value="Genomic_DNA"/>
</dbReference>
<dbReference type="InterPro" id="IPR045095">
    <property type="entry name" value="ACDP"/>
</dbReference>
<dbReference type="OrthoDB" id="5353557at2759"/>
<sequence length="490" mass="53872">MIWYKLAACFVLVVVGGILAGLTIGLISLDMTNLEILAVSGTDRQKYYAKKIIPLRRNGHLLLVTLLLGNTIVNESLPILFDSVLGGGVRAIVVSTVLIVIFGEIIPQSLCARYGLEIGAFFSIPLRILQFFLYPLAYPVSMILDYVLGSDKKIVYQKDQLKQLVSMNDTEHGGSLTHDEVTIIQGALDLSEKLVVDVMTDLNSVYMVKADEVLDFNKLSEIVERGHSRIPVYINNNRNDIVGILLVKSLVLLNPDNLYTVSQVPLRNIPWITSDISLYDLLNTFQEGGCHMAVVASRSPKTNENVSKTNPILSENFGISAGGLSIQIISDETIPLIKDSLDQPTSQYSETGLIPVGIITLEDVIEELIQEEIIDETDVFMDIRNNIKVSRVLNSARLGGGRPMTRKSTQRSHLDLSSIGRSAPDSSILPPRRTKQHFATGSISDIQQKSKKPVSSQIFLGTKTFPNTSSDIASSVKTIDGYKAFTDPQP</sequence>
<reference evidence="10 11" key="1">
    <citation type="journal article" date="2016" name="Mol. Biol. Evol.">
        <title>Genome-Wide Survey of Gut Fungi (Harpellales) Reveals the First Horizontally Transferred Ubiquitin Gene from a Mosquito Host.</title>
        <authorList>
            <person name="Wang Y."/>
            <person name="White M.M."/>
            <person name="Kvist S."/>
            <person name="Moncalvo J.M."/>
        </authorList>
    </citation>
    <scope>NUCLEOTIDE SEQUENCE [LARGE SCALE GENOMIC DNA]</scope>
    <source>
        <strain evidence="10 11">ALG-7-W6</strain>
    </source>
</reference>
<name>A0A1R0GZ37_9FUNG</name>
<dbReference type="Gene3D" id="3.10.580.10">
    <property type="entry name" value="CBS-domain"/>
    <property type="match status" value="2"/>
</dbReference>
<dbReference type="PROSITE" id="PS51846">
    <property type="entry name" value="CNNM"/>
    <property type="match status" value="1"/>
</dbReference>
<evidence type="ECO:0000313" key="10">
    <source>
        <dbReference type="EMBL" id="OLY82174.1"/>
    </source>
</evidence>
<feature type="domain" description="CNNM transmembrane" evidence="9">
    <location>
        <begin position="1"/>
        <end position="180"/>
    </location>
</feature>
<dbReference type="GO" id="GO:0010960">
    <property type="term" value="P:magnesium ion homeostasis"/>
    <property type="evidence" value="ECO:0007669"/>
    <property type="project" value="InterPro"/>
</dbReference>
<keyword evidence="2 6" id="KW-0812">Transmembrane</keyword>
<evidence type="ECO:0000313" key="11">
    <source>
        <dbReference type="Proteomes" id="UP000187455"/>
    </source>
</evidence>
<dbReference type="GO" id="GO:0005737">
    <property type="term" value="C:cytoplasm"/>
    <property type="evidence" value="ECO:0007669"/>
    <property type="project" value="TreeGrafter"/>
</dbReference>
<dbReference type="GO" id="GO:0030026">
    <property type="term" value="P:intracellular manganese ion homeostasis"/>
    <property type="evidence" value="ECO:0007669"/>
    <property type="project" value="TreeGrafter"/>
</dbReference>
<evidence type="ECO:0000256" key="3">
    <source>
        <dbReference type="ARBA" id="ARBA00022737"/>
    </source>
</evidence>
<feature type="region of interest" description="Disordered" evidence="7">
    <location>
        <begin position="400"/>
        <end position="433"/>
    </location>
</feature>
<evidence type="ECO:0000256" key="7">
    <source>
        <dbReference type="SAM" id="MobiDB-lite"/>
    </source>
</evidence>
<accession>A0A1R0GZ37</accession>
<organism evidence="10 11">
    <name type="scientific">Smittium mucronatum</name>
    <dbReference type="NCBI Taxonomy" id="133383"/>
    <lineage>
        <taxon>Eukaryota</taxon>
        <taxon>Fungi</taxon>
        <taxon>Fungi incertae sedis</taxon>
        <taxon>Zoopagomycota</taxon>
        <taxon>Kickxellomycotina</taxon>
        <taxon>Harpellomycetes</taxon>
        <taxon>Harpellales</taxon>
        <taxon>Legeriomycetaceae</taxon>
        <taxon>Smittium</taxon>
    </lineage>
</organism>
<evidence type="ECO:0000256" key="6">
    <source>
        <dbReference type="PROSITE-ProRule" id="PRU01193"/>
    </source>
</evidence>
<dbReference type="SUPFAM" id="SSF54631">
    <property type="entry name" value="CBS-domain pair"/>
    <property type="match status" value="1"/>
</dbReference>
<dbReference type="InterPro" id="IPR046342">
    <property type="entry name" value="CBS_dom_sf"/>
</dbReference>
<keyword evidence="5 6" id="KW-0472">Membrane</keyword>
<dbReference type="Pfam" id="PF01595">
    <property type="entry name" value="CNNM"/>
    <property type="match status" value="1"/>
</dbReference>
<keyword evidence="3" id="KW-0677">Repeat</keyword>
<keyword evidence="11" id="KW-1185">Reference proteome</keyword>
<dbReference type="PANTHER" id="PTHR12064">
    <property type="entry name" value="METAL TRANSPORTER CNNM"/>
    <property type="match status" value="1"/>
</dbReference>
<dbReference type="STRING" id="133383.A0A1R0GZ37"/>
<evidence type="ECO:0000256" key="4">
    <source>
        <dbReference type="ARBA" id="ARBA00022989"/>
    </source>
</evidence>
<gene>
    <name evidence="10" type="ORF">AYI68_g3713</name>
</gene>
<proteinExistence type="predicted"/>
<evidence type="ECO:0000256" key="5">
    <source>
        <dbReference type="ARBA" id="ARBA00023136"/>
    </source>
</evidence>
<protein>
    <submittedName>
        <fullName evidence="10">DUF21 domain-containing protein</fullName>
    </submittedName>
</protein>
<comment type="subcellular location">
    <subcellularLocation>
        <location evidence="1">Membrane</location>
        <topology evidence="1">Multi-pass membrane protein</topology>
    </subcellularLocation>
</comment>
<dbReference type="GO" id="GO:0016020">
    <property type="term" value="C:membrane"/>
    <property type="evidence" value="ECO:0007669"/>
    <property type="project" value="UniProtKB-SubCell"/>
</dbReference>
<evidence type="ECO:0000256" key="8">
    <source>
        <dbReference type="SAM" id="Phobius"/>
    </source>
</evidence>
<feature type="transmembrane region" description="Helical" evidence="8">
    <location>
        <begin position="118"/>
        <end position="137"/>
    </location>
</feature>